<dbReference type="eggNOG" id="COG0063">
    <property type="taxonomic scope" value="Bacteria"/>
</dbReference>
<dbReference type="EC" id="4.2.1.136" evidence="19"/>
<keyword evidence="11 18" id="KW-0413">Isomerase</keyword>
<evidence type="ECO:0000256" key="10">
    <source>
        <dbReference type="ARBA" id="ARBA00023027"/>
    </source>
</evidence>
<comment type="similarity">
    <text evidence="17">Belongs to the NnrD/CARKD family.</text>
</comment>
<dbReference type="GO" id="GO:0052855">
    <property type="term" value="F:ADP-dependent NAD(P)H-hydrate dehydratase activity"/>
    <property type="evidence" value="ECO:0007669"/>
    <property type="project" value="UniProtKB-UniRule"/>
</dbReference>
<dbReference type="HAMAP" id="MF_01965">
    <property type="entry name" value="NADHX_dehydratase"/>
    <property type="match status" value="1"/>
</dbReference>
<dbReference type="HAMAP" id="MF_01966">
    <property type="entry name" value="NADHX_epimerase"/>
    <property type="match status" value="1"/>
</dbReference>
<evidence type="ECO:0000256" key="6">
    <source>
        <dbReference type="ARBA" id="ARBA00022741"/>
    </source>
</evidence>
<dbReference type="GO" id="GO:0052856">
    <property type="term" value="F:NAD(P)HX epimerase activity"/>
    <property type="evidence" value="ECO:0007669"/>
    <property type="project" value="UniProtKB-UniRule"/>
</dbReference>
<feature type="binding site" evidence="17">
    <location>
        <position position="459"/>
    </location>
    <ligand>
        <name>(6S)-NADPHX</name>
        <dbReference type="ChEBI" id="CHEBI:64076"/>
    </ligand>
</feature>
<dbReference type="EMBL" id="JAMB01000002">
    <property type="protein sequence ID" value="ETX11832.1"/>
    <property type="molecule type" value="Genomic_DNA"/>
</dbReference>
<dbReference type="GO" id="GO:0110051">
    <property type="term" value="P:metabolite repair"/>
    <property type="evidence" value="ECO:0007669"/>
    <property type="project" value="TreeGrafter"/>
</dbReference>
<dbReference type="AlphaFoldDB" id="X7E7B2"/>
<dbReference type="Proteomes" id="UP000054058">
    <property type="component" value="Unassembled WGS sequence"/>
</dbReference>
<feature type="domain" description="YjeF N-terminal" evidence="21">
    <location>
        <begin position="35"/>
        <end position="231"/>
    </location>
</feature>
<feature type="binding site" evidence="18">
    <location>
        <position position="178"/>
    </location>
    <ligand>
        <name>K(+)</name>
        <dbReference type="ChEBI" id="CHEBI:29103"/>
    </ligand>
</feature>
<evidence type="ECO:0000256" key="5">
    <source>
        <dbReference type="ARBA" id="ARBA00022723"/>
    </source>
</evidence>
<reference evidence="22 23" key="1">
    <citation type="submission" date="2014-01" db="EMBL/GenBank/DDBJ databases">
        <title>Marinomonas ushuaiensis DSM 15871 Genome Sequencing.</title>
        <authorList>
            <person name="Lai Q."/>
            <person name="Shao Z.S."/>
        </authorList>
    </citation>
    <scope>NUCLEOTIDE SEQUENCE [LARGE SCALE GENOMIC DNA]</scope>
    <source>
        <strain evidence="22 23">DSM 15871</strain>
    </source>
</reference>
<keyword evidence="6 17" id="KW-0547">Nucleotide-binding</keyword>
<dbReference type="GO" id="GO:0046872">
    <property type="term" value="F:metal ion binding"/>
    <property type="evidence" value="ECO:0007669"/>
    <property type="project" value="UniProtKB-UniRule"/>
</dbReference>
<evidence type="ECO:0000313" key="22">
    <source>
        <dbReference type="EMBL" id="ETX11832.1"/>
    </source>
</evidence>
<feature type="binding site" evidence="18">
    <location>
        <begin position="146"/>
        <end position="152"/>
    </location>
    <ligand>
        <name>(6S)-NADPHX</name>
        <dbReference type="ChEBI" id="CHEBI:64076"/>
    </ligand>
</feature>
<comment type="similarity">
    <text evidence="18">Belongs to the NnrE/AIBP family.</text>
</comment>
<dbReference type="EC" id="5.1.99.6" evidence="19"/>
<keyword evidence="12 17" id="KW-0456">Lyase</keyword>
<keyword evidence="5 18" id="KW-0479">Metal-binding</keyword>
<organism evidence="22 23">
    <name type="scientific">Marinomonas ushuaiensis DSM 15871</name>
    <dbReference type="NCBI Taxonomy" id="1122207"/>
    <lineage>
        <taxon>Bacteria</taxon>
        <taxon>Pseudomonadati</taxon>
        <taxon>Pseudomonadota</taxon>
        <taxon>Gammaproteobacteria</taxon>
        <taxon>Oceanospirillales</taxon>
        <taxon>Oceanospirillaceae</taxon>
        <taxon>Marinomonas</taxon>
    </lineage>
</organism>
<evidence type="ECO:0000256" key="11">
    <source>
        <dbReference type="ARBA" id="ARBA00023235"/>
    </source>
</evidence>
<evidence type="ECO:0000256" key="7">
    <source>
        <dbReference type="ARBA" id="ARBA00022840"/>
    </source>
</evidence>
<comment type="function">
    <text evidence="14 19">Bifunctional enzyme that catalyzes the epimerization of the S- and R-forms of NAD(P)HX and the dehydration of the S-form of NAD(P)HX at the expense of ADP, which is converted to AMP. This allows the repair of both epimers of NAD(P)HX, a damaged form of NAD(P)H that is a result of enzymatic or heat-dependent hydration.</text>
</comment>
<sequence>MTSISTPQRDALKCDLHSSRRDEQLLHALLTTNQMAEADRLTIDYGITAETLMENAGRAVATAIMNRWNICPVVVLCGPGNNGGDGFVVARLLAEANWPVRVALLVPLEKIQGCASYHAARWNGPIDTLTTATLEGAELIVDALFGAGLSRSLEGVAAQVLTAASAKNTPIIAVDVPSGLMGDTGENMGAVPCVLTVMFFRKKIAHLLQPGKRLCGDLIVANIDTPSSVFDCISPDCYENHPSLWVNALPILNVDSHKYNRGHALVWGGWPMTGAARMAALSAARVGAGLTSVAVDTSQNDIALSVYAITLTSIMAKPVTTQQDLDTILSDKRITGLLIGPGAGVGSDTKLRVLSMLKSGQATVLDADALSSFQQDPESLFQAINGPCVLTPHEDEFSRLFADLVPTSDNKLARARAAAKISRAIVILKGNDTVIAAPDGRAIINANAPSTLATAGSGDVLAGITLGLLTQGMEPFLASAAAVWLHGAAATHFGLGLIAEDLPDQLPAVLKQLVQLKKQPDT</sequence>
<feature type="binding site" evidence="17">
    <location>
        <begin position="429"/>
        <end position="433"/>
    </location>
    <ligand>
        <name>AMP</name>
        <dbReference type="ChEBI" id="CHEBI:456215"/>
    </ligand>
</feature>
<dbReference type="SUPFAM" id="SSF53613">
    <property type="entry name" value="Ribokinase-like"/>
    <property type="match status" value="1"/>
</dbReference>
<evidence type="ECO:0000256" key="8">
    <source>
        <dbReference type="ARBA" id="ARBA00022857"/>
    </source>
</evidence>
<feature type="binding site" evidence="17">
    <location>
        <position position="275"/>
    </location>
    <ligand>
        <name>(6S)-NADPHX</name>
        <dbReference type="ChEBI" id="CHEBI:64076"/>
    </ligand>
</feature>
<dbReference type="OrthoDB" id="9806925at2"/>
<evidence type="ECO:0000256" key="15">
    <source>
        <dbReference type="ARBA" id="ARBA00048238"/>
    </source>
</evidence>
<dbReference type="PROSITE" id="PS51385">
    <property type="entry name" value="YJEF_N"/>
    <property type="match status" value="1"/>
</dbReference>
<dbReference type="PANTHER" id="PTHR12592:SF0">
    <property type="entry name" value="ATP-DEPENDENT (S)-NAD(P)H-HYDRATE DEHYDRATASE"/>
    <property type="match status" value="1"/>
</dbReference>
<comment type="caution">
    <text evidence="22">The sequence shown here is derived from an EMBL/GenBank/DDBJ whole genome shotgun (WGS) entry which is preliminary data.</text>
</comment>
<comment type="function">
    <text evidence="18">Catalyzes the epimerization of the S- and R-forms of NAD(P)HX, a damaged form of NAD(P)H that is a result of enzymatic or heat-dependent hydration. This is a prerequisite for the S-specific NAD(P)H-hydrate dehydratase to allow the repair of both epimers of NAD(P)HX.</text>
</comment>
<comment type="caution">
    <text evidence="18">Lacks conserved residue(s) required for the propagation of feature annotation.</text>
</comment>
<dbReference type="Gene3D" id="3.40.1190.20">
    <property type="match status" value="1"/>
</dbReference>
<evidence type="ECO:0000256" key="13">
    <source>
        <dbReference type="ARBA" id="ARBA00023268"/>
    </source>
</evidence>
<feature type="binding site" evidence="17">
    <location>
        <position position="393"/>
    </location>
    <ligand>
        <name>(6S)-NADPHX</name>
        <dbReference type="ChEBI" id="CHEBI:64076"/>
    </ligand>
</feature>
<keyword evidence="8 17" id="KW-0521">NADP</keyword>
<gene>
    <name evidence="17" type="primary">nnrD</name>
    <name evidence="18" type="synonym">nnrE</name>
    <name evidence="22" type="ORF">MUS1_07780</name>
</gene>
<comment type="cofactor">
    <cofactor evidence="17">
        <name>Mg(2+)</name>
        <dbReference type="ChEBI" id="CHEBI:18420"/>
    </cofactor>
</comment>
<evidence type="ECO:0000256" key="16">
    <source>
        <dbReference type="ARBA" id="ARBA00049209"/>
    </source>
</evidence>
<evidence type="ECO:0000256" key="18">
    <source>
        <dbReference type="HAMAP-Rule" id="MF_01966"/>
    </source>
</evidence>
<dbReference type="STRING" id="1122207.MUS1_07780"/>
<comment type="cofactor">
    <cofactor evidence="18 19">
        <name>K(+)</name>
        <dbReference type="ChEBI" id="CHEBI:29103"/>
    </cofactor>
    <text evidence="18 19">Binds 1 potassium ion per subunit.</text>
</comment>
<evidence type="ECO:0000256" key="19">
    <source>
        <dbReference type="PIRNR" id="PIRNR017184"/>
    </source>
</evidence>
<name>X7E7B2_9GAMM</name>
<feature type="domain" description="YjeF C-terminal" evidence="20">
    <location>
        <begin position="241"/>
        <end position="513"/>
    </location>
</feature>
<feature type="binding site" evidence="18">
    <location>
        <position position="142"/>
    </location>
    <ligand>
        <name>K(+)</name>
        <dbReference type="ChEBI" id="CHEBI:29103"/>
    </ligand>
</feature>
<dbReference type="GO" id="GO:0005524">
    <property type="term" value="F:ATP binding"/>
    <property type="evidence" value="ECO:0007669"/>
    <property type="project" value="UniProtKB-UniRule"/>
</dbReference>
<evidence type="ECO:0000256" key="17">
    <source>
        <dbReference type="HAMAP-Rule" id="MF_01965"/>
    </source>
</evidence>
<dbReference type="NCBIfam" id="TIGR00196">
    <property type="entry name" value="yjeF_cterm"/>
    <property type="match status" value="1"/>
</dbReference>
<dbReference type="RefSeq" id="WP_084035550.1">
    <property type="nucleotide sequence ID" value="NZ_JAMB01000002.1"/>
</dbReference>
<evidence type="ECO:0000256" key="1">
    <source>
        <dbReference type="ARBA" id="ARBA00000013"/>
    </source>
</evidence>
<accession>X7E7B2</accession>
<evidence type="ECO:0000256" key="14">
    <source>
        <dbReference type="ARBA" id="ARBA00025153"/>
    </source>
</evidence>
<keyword evidence="7 17" id="KW-0067">ATP-binding</keyword>
<dbReference type="Pfam" id="PF01256">
    <property type="entry name" value="Carb_kinase"/>
    <property type="match status" value="1"/>
</dbReference>
<keyword evidence="10 17" id="KW-0520">NAD</keyword>
<feature type="binding site" evidence="18">
    <location>
        <position position="175"/>
    </location>
    <ligand>
        <name>(6S)-NADPHX</name>
        <dbReference type="ChEBI" id="CHEBI:64076"/>
    </ligand>
</feature>
<evidence type="ECO:0000259" key="21">
    <source>
        <dbReference type="PROSITE" id="PS51385"/>
    </source>
</evidence>
<dbReference type="InterPro" id="IPR030677">
    <property type="entry name" value="Nnr"/>
</dbReference>
<keyword evidence="9 18" id="KW-0630">Potassium</keyword>
<feature type="binding site" evidence="18">
    <location>
        <position position="82"/>
    </location>
    <ligand>
        <name>K(+)</name>
        <dbReference type="ChEBI" id="CHEBI:29103"/>
    </ligand>
</feature>
<feature type="binding site" evidence="17">
    <location>
        <position position="458"/>
    </location>
    <ligand>
        <name>AMP</name>
        <dbReference type="ChEBI" id="CHEBI:456215"/>
    </ligand>
</feature>
<dbReference type="SUPFAM" id="SSF64153">
    <property type="entry name" value="YjeF N-terminal domain-like"/>
    <property type="match status" value="1"/>
</dbReference>
<dbReference type="Gene3D" id="3.40.50.10260">
    <property type="entry name" value="YjeF N-terminal domain"/>
    <property type="match status" value="1"/>
</dbReference>
<dbReference type="InterPro" id="IPR029056">
    <property type="entry name" value="Ribokinase-like"/>
</dbReference>
<evidence type="ECO:0000256" key="12">
    <source>
        <dbReference type="ARBA" id="ARBA00023239"/>
    </source>
</evidence>
<evidence type="ECO:0000256" key="3">
    <source>
        <dbReference type="ARBA" id="ARBA00006001"/>
    </source>
</evidence>
<evidence type="ECO:0000313" key="23">
    <source>
        <dbReference type="Proteomes" id="UP000054058"/>
    </source>
</evidence>
<keyword evidence="23" id="KW-1185">Reference proteome</keyword>
<comment type="similarity">
    <text evidence="3 19">In the N-terminal section; belongs to the NnrE/AIBP family.</text>
</comment>
<dbReference type="PATRIC" id="fig|1122207.3.peg.867"/>
<dbReference type="NCBIfam" id="TIGR00197">
    <property type="entry name" value="yjeF_nterm"/>
    <property type="match status" value="1"/>
</dbReference>
<dbReference type="GO" id="GO:0046496">
    <property type="term" value="P:nicotinamide nucleotide metabolic process"/>
    <property type="evidence" value="ECO:0007669"/>
    <property type="project" value="UniProtKB-UniRule"/>
</dbReference>
<proteinExistence type="inferred from homology"/>
<dbReference type="PROSITE" id="PS51383">
    <property type="entry name" value="YJEF_C_3"/>
    <property type="match status" value="1"/>
</dbReference>
<feature type="binding site" evidence="18">
    <location>
        <begin position="81"/>
        <end position="85"/>
    </location>
    <ligand>
        <name>(6S)-NADPHX</name>
        <dbReference type="ChEBI" id="CHEBI:64076"/>
    </ligand>
</feature>
<keyword evidence="13" id="KW-0511">Multifunctional enzyme</keyword>
<dbReference type="PIRSF" id="PIRSF017184">
    <property type="entry name" value="Nnr"/>
    <property type="match status" value="1"/>
</dbReference>
<dbReference type="PANTHER" id="PTHR12592">
    <property type="entry name" value="ATP-DEPENDENT (S)-NAD(P)H-HYDRATE DEHYDRATASE FAMILY MEMBER"/>
    <property type="match status" value="1"/>
</dbReference>
<comment type="subunit">
    <text evidence="17">Homotetramer.</text>
</comment>
<dbReference type="InterPro" id="IPR000631">
    <property type="entry name" value="CARKD"/>
</dbReference>
<comment type="catalytic activity">
    <reaction evidence="16 17 19">
        <text>(6S)-NADPHX + ADP = AMP + phosphate + NADPH + H(+)</text>
        <dbReference type="Rhea" id="RHEA:32235"/>
        <dbReference type="ChEBI" id="CHEBI:15378"/>
        <dbReference type="ChEBI" id="CHEBI:43474"/>
        <dbReference type="ChEBI" id="CHEBI:57783"/>
        <dbReference type="ChEBI" id="CHEBI:64076"/>
        <dbReference type="ChEBI" id="CHEBI:456215"/>
        <dbReference type="ChEBI" id="CHEBI:456216"/>
        <dbReference type="EC" id="4.2.1.136"/>
    </reaction>
</comment>
<comment type="catalytic activity">
    <reaction evidence="15 17 19">
        <text>(6S)-NADHX + ADP = AMP + phosphate + NADH + H(+)</text>
        <dbReference type="Rhea" id="RHEA:32223"/>
        <dbReference type="ChEBI" id="CHEBI:15378"/>
        <dbReference type="ChEBI" id="CHEBI:43474"/>
        <dbReference type="ChEBI" id="CHEBI:57945"/>
        <dbReference type="ChEBI" id="CHEBI:64074"/>
        <dbReference type="ChEBI" id="CHEBI:456215"/>
        <dbReference type="ChEBI" id="CHEBI:456216"/>
        <dbReference type="EC" id="4.2.1.136"/>
    </reaction>
</comment>
<protein>
    <recommendedName>
        <fullName evidence="19">Bifunctional NAD(P)H-hydrate repair enzyme</fullName>
    </recommendedName>
    <alternativeName>
        <fullName evidence="19">Nicotinamide nucleotide repair protein</fullName>
    </alternativeName>
    <domain>
        <recommendedName>
            <fullName evidence="19">ADP-dependent (S)-NAD(P)H-hydrate dehydratase</fullName>
            <ecNumber evidence="19">4.2.1.136</ecNumber>
        </recommendedName>
        <alternativeName>
            <fullName evidence="19">ADP-dependent NAD(P)HX dehydratase</fullName>
        </alternativeName>
    </domain>
    <domain>
        <recommendedName>
            <fullName evidence="19">NAD(P)H-hydrate epimerase</fullName>
            <ecNumber evidence="19">5.1.99.6</ecNumber>
        </recommendedName>
    </domain>
</protein>
<dbReference type="Pfam" id="PF03853">
    <property type="entry name" value="YjeF_N"/>
    <property type="match status" value="1"/>
</dbReference>
<dbReference type="eggNOG" id="COG0062">
    <property type="taxonomic scope" value="Bacteria"/>
</dbReference>
<dbReference type="CDD" id="cd01171">
    <property type="entry name" value="YXKO-related"/>
    <property type="match status" value="1"/>
</dbReference>
<dbReference type="InterPro" id="IPR004443">
    <property type="entry name" value="YjeF_N_dom"/>
</dbReference>
<evidence type="ECO:0000256" key="9">
    <source>
        <dbReference type="ARBA" id="ARBA00022958"/>
    </source>
</evidence>
<evidence type="ECO:0000259" key="20">
    <source>
        <dbReference type="PROSITE" id="PS51383"/>
    </source>
</evidence>
<comment type="function">
    <text evidence="17">Catalyzes the dehydration of the S-form of NAD(P)HX at the expense of ADP, which is converted to AMP. Together with NAD(P)HX epimerase, which catalyzes the epimerization of the S- and R-forms, the enzyme allows the repair of both epimers of NAD(P)HX, a damaged form of NAD(P)H that is a result of enzymatic or heat-dependent hydration.</text>
</comment>
<comment type="catalytic activity">
    <reaction evidence="1 18 19">
        <text>(6R)-NADHX = (6S)-NADHX</text>
        <dbReference type="Rhea" id="RHEA:32215"/>
        <dbReference type="ChEBI" id="CHEBI:64074"/>
        <dbReference type="ChEBI" id="CHEBI:64075"/>
        <dbReference type="EC" id="5.1.99.6"/>
    </reaction>
</comment>
<comment type="catalytic activity">
    <reaction evidence="2 18 19">
        <text>(6R)-NADPHX = (6S)-NADPHX</text>
        <dbReference type="Rhea" id="RHEA:32227"/>
        <dbReference type="ChEBI" id="CHEBI:64076"/>
        <dbReference type="ChEBI" id="CHEBI:64077"/>
        <dbReference type="EC" id="5.1.99.6"/>
    </reaction>
</comment>
<evidence type="ECO:0000256" key="2">
    <source>
        <dbReference type="ARBA" id="ARBA00000909"/>
    </source>
</evidence>
<dbReference type="InterPro" id="IPR036652">
    <property type="entry name" value="YjeF_N_dom_sf"/>
</dbReference>
<evidence type="ECO:0000256" key="4">
    <source>
        <dbReference type="ARBA" id="ARBA00009524"/>
    </source>
</evidence>
<feature type="binding site" evidence="17">
    <location>
        <position position="342"/>
    </location>
    <ligand>
        <name>(6S)-NADPHX</name>
        <dbReference type="ChEBI" id="CHEBI:64076"/>
    </ligand>
</feature>
<comment type="similarity">
    <text evidence="4 19">In the C-terminal section; belongs to the NnrD/CARKD family.</text>
</comment>